<evidence type="ECO:0000313" key="1">
    <source>
        <dbReference type="EMBL" id="OTG07024.1"/>
    </source>
</evidence>
<evidence type="ECO:0000313" key="2">
    <source>
        <dbReference type="Proteomes" id="UP000215914"/>
    </source>
</evidence>
<dbReference type="AlphaFoldDB" id="A0A251T7Y8"/>
<dbReference type="InParanoid" id="A0A251T7Y8"/>
<dbReference type="EMBL" id="CM007900">
    <property type="protein sequence ID" value="OTG07024.1"/>
    <property type="molecule type" value="Genomic_DNA"/>
</dbReference>
<gene>
    <name evidence="1" type="ORF">HannXRQ_Chr11g0325701</name>
</gene>
<organism evidence="1 2">
    <name type="scientific">Helianthus annuus</name>
    <name type="common">Common sunflower</name>
    <dbReference type="NCBI Taxonomy" id="4232"/>
    <lineage>
        <taxon>Eukaryota</taxon>
        <taxon>Viridiplantae</taxon>
        <taxon>Streptophyta</taxon>
        <taxon>Embryophyta</taxon>
        <taxon>Tracheophyta</taxon>
        <taxon>Spermatophyta</taxon>
        <taxon>Magnoliopsida</taxon>
        <taxon>eudicotyledons</taxon>
        <taxon>Gunneridae</taxon>
        <taxon>Pentapetalae</taxon>
        <taxon>asterids</taxon>
        <taxon>campanulids</taxon>
        <taxon>Asterales</taxon>
        <taxon>Asteraceae</taxon>
        <taxon>Asteroideae</taxon>
        <taxon>Heliantheae alliance</taxon>
        <taxon>Heliantheae</taxon>
        <taxon>Helianthus</taxon>
    </lineage>
</organism>
<protein>
    <submittedName>
        <fullName evidence="1">Uncharacterized protein</fullName>
    </submittedName>
</protein>
<dbReference type="Proteomes" id="UP000215914">
    <property type="component" value="Chromosome 11"/>
</dbReference>
<reference evidence="2" key="1">
    <citation type="journal article" date="2017" name="Nature">
        <title>The sunflower genome provides insights into oil metabolism, flowering and Asterid evolution.</title>
        <authorList>
            <person name="Badouin H."/>
            <person name="Gouzy J."/>
            <person name="Grassa C.J."/>
            <person name="Murat F."/>
            <person name="Staton S.E."/>
            <person name="Cottret L."/>
            <person name="Lelandais-Briere C."/>
            <person name="Owens G.L."/>
            <person name="Carrere S."/>
            <person name="Mayjonade B."/>
            <person name="Legrand L."/>
            <person name="Gill N."/>
            <person name="Kane N.C."/>
            <person name="Bowers J.E."/>
            <person name="Hubner S."/>
            <person name="Bellec A."/>
            <person name="Berard A."/>
            <person name="Berges H."/>
            <person name="Blanchet N."/>
            <person name="Boniface M.C."/>
            <person name="Brunel D."/>
            <person name="Catrice O."/>
            <person name="Chaidir N."/>
            <person name="Claudel C."/>
            <person name="Donnadieu C."/>
            <person name="Faraut T."/>
            <person name="Fievet G."/>
            <person name="Helmstetter N."/>
            <person name="King M."/>
            <person name="Knapp S.J."/>
            <person name="Lai Z."/>
            <person name="Le Paslier M.C."/>
            <person name="Lippi Y."/>
            <person name="Lorenzon L."/>
            <person name="Mandel J.R."/>
            <person name="Marage G."/>
            <person name="Marchand G."/>
            <person name="Marquand E."/>
            <person name="Bret-Mestries E."/>
            <person name="Morien E."/>
            <person name="Nambeesan S."/>
            <person name="Nguyen T."/>
            <person name="Pegot-Espagnet P."/>
            <person name="Pouilly N."/>
            <person name="Raftis F."/>
            <person name="Sallet E."/>
            <person name="Schiex T."/>
            <person name="Thomas J."/>
            <person name="Vandecasteele C."/>
            <person name="Vares D."/>
            <person name="Vear F."/>
            <person name="Vautrin S."/>
            <person name="Crespi M."/>
            <person name="Mangin B."/>
            <person name="Burke J.M."/>
            <person name="Salse J."/>
            <person name="Munos S."/>
            <person name="Vincourt P."/>
            <person name="Rieseberg L.H."/>
            <person name="Langlade N.B."/>
        </authorList>
    </citation>
    <scope>NUCLEOTIDE SEQUENCE [LARGE SCALE GENOMIC DNA]</scope>
    <source>
        <strain evidence="2">cv. SF193</strain>
    </source>
</reference>
<name>A0A251T7Y8_HELAN</name>
<accession>A0A251T7Y8</accession>
<sequence length="125" mass="14697">MRYHGYLTSKAWIKVLLGTTMAFFEVQGFEKRNDEQALELMNAYVVAVLDELTALYLHIDVVLKKKDQLNQRGARMMTNIIYHKTKVIYQVRFFLSETIRYISVENTRVTNLCLIQRVMKKLCDG</sequence>
<proteinExistence type="predicted"/>
<keyword evidence="2" id="KW-1185">Reference proteome</keyword>